<evidence type="ECO:0000256" key="7">
    <source>
        <dbReference type="ARBA" id="ARBA00023014"/>
    </source>
</evidence>
<dbReference type="PROSITE" id="PS00198">
    <property type="entry name" value="4FE4S_FER_1"/>
    <property type="match status" value="1"/>
</dbReference>
<evidence type="ECO:0000256" key="1">
    <source>
        <dbReference type="ARBA" id="ARBA00022448"/>
    </source>
</evidence>
<keyword evidence="3" id="KW-0479">Metal-binding</keyword>
<evidence type="ECO:0000256" key="5">
    <source>
        <dbReference type="ARBA" id="ARBA00022982"/>
    </source>
</evidence>
<dbReference type="PANTHER" id="PTHR42859">
    <property type="entry name" value="OXIDOREDUCTASE"/>
    <property type="match status" value="1"/>
</dbReference>
<dbReference type="NCBIfam" id="TIGR00397">
    <property type="entry name" value="mauM_napG"/>
    <property type="match status" value="1"/>
</dbReference>
<feature type="domain" description="4Fe-4S ferredoxin-type" evidence="9">
    <location>
        <begin position="77"/>
        <end position="105"/>
    </location>
</feature>
<sequence length="279" mass="28772">MNGPVSNPGGPAGPTGDAQAPGAAQAAKTAASGRRQFLQQSAAAAGGACAAALGLGLYAKQASSRPAAALRPPGALAEPEFLAACIRCGLCVRACPYDTLRLATLGRPIPVGTPYFDARGVPCEMCEDIPCVPACPTGALDHALTRIEDARMGLAVLIDQENCLNFQGLRCDVCYRVCPLIDTAITLERQHNPRSDRHAMLLPTVHSAHCTGCGKCEQSCVLPGAAAIKVLPHALAQASAAGHYRKGWEEAEKAGGSVIGEQIRLPVRGLDDAAGAHKP</sequence>
<evidence type="ECO:0000259" key="9">
    <source>
        <dbReference type="PROSITE" id="PS51379"/>
    </source>
</evidence>
<organism evidence="10 11">
    <name type="scientific">Bordetella genomosp. 7</name>
    <dbReference type="NCBI Taxonomy" id="1416805"/>
    <lineage>
        <taxon>Bacteria</taxon>
        <taxon>Pseudomonadati</taxon>
        <taxon>Pseudomonadota</taxon>
        <taxon>Betaproteobacteria</taxon>
        <taxon>Burkholderiales</taxon>
        <taxon>Alcaligenaceae</taxon>
        <taxon>Bordetella</taxon>
    </lineage>
</organism>
<keyword evidence="11" id="KW-1185">Reference proteome</keyword>
<evidence type="ECO:0000256" key="6">
    <source>
        <dbReference type="ARBA" id="ARBA00023004"/>
    </source>
</evidence>
<accession>A0A261QWV3</accession>
<dbReference type="NCBIfam" id="NF007012">
    <property type="entry name" value="PRK09476.1"/>
    <property type="match status" value="1"/>
</dbReference>
<keyword evidence="1" id="KW-0813">Transport</keyword>
<gene>
    <name evidence="10" type="ORF">CAL19_15425</name>
</gene>
<reference evidence="11" key="1">
    <citation type="submission" date="2017-05" db="EMBL/GenBank/DDBJ databases">
        <title>Complete and WGS of Bordetella genogroups.</title>
        <authorList>
            <person name="Spilker T."/>
            <person name="Lipuma J."/>
        </authorList>
    </citation>
    <scope>NUCLEOTIDE SEQUENCE [LARGE SCALE GENOMIC DNA]</scope>
    <source>
        <strain evidence="11">AU18089</strain>
    </source>
</reference>
<dbReference type="EMBL" id="NEVK01000007">
    <property type="protein sequence ID" value="OZI17224.1"/>
    <property type="molecule type" value="Genomic_DNA"/>
</dbReference>
<dbReference type="InterPro" id="IPR050294">
    <property type="entry name" value="RnfB_subfamily"/>
</dbReference>
<dbReference type="InterPro" id="IPR017896">
    <property type="entry name" value="4Fe4S_Fe-S-bd"/>
</dbReference>
<dbReference type="CDD" id="cd16373">
    <property type="entry name" value="DMSOR_beta_like"/>
    <property type="match status" value="1"/>
</dbReference>
<dbReference type="InterPro" id="IPR006311">
    <property type="entry name" value="TAT_signal"/>
</dbReference>
<keyword evidence="4" id="KW-0677">Repeat</keyword>
<dbReference type="Proteomes" id="UP000216947">
    <property type="component" value="Unassembled WGS sequence"/>
</dbReference>
<feature type="compositionally biased region" description="Low complexity" evidence="8">
    <location>
        <begin position="14"/>
        <end position="26"/>
    </location>
</feature>
<dbReference type="Pfam" id="PF12838">
    <property type="entry name" value="Fer4_7"/>
    <property type="match status" value="1"/>
</dbReference>
<dbReference type="GO" id="GO:0046872">
    <property type="term" value="F:metal ion binding"/>
    <property type="evidence" value="ECO:0007669"/>
    <property type="project" value="UniProtKB-KW"/>
</dbReference>
<dbReference type="AlphaFoldDB" id="A0A261QWV3"/>
<protein>
    <submittedName>
        <fullName evidence="10">Ferredoxin-type protein NapG</fullName>
    </submittedName>
</protein>
<dbReference type="GO" id="GO:0051539">
    <property type="term" value="F:4 iron, 4 sulfur cluster binding"/>
    <property type="evidence" value="ECO:0007669"/>
    <property type="project" value="UniProtKB-KW"/>
</dbReference>
<dbReference type="InterPro" id="IPR017900">
    <property type="entry name" value="4Fe4S_Fe_S_CS"/>
</dbReference>
<keyword evidence="7" id="KW-0411">Iron-sulfur</keyword>
<feature type="domain" description="4Fe-4S ferredoxin-type" evidence="9">
    <location>
        <begin position="112"/>
        <end position="145"/>
    </location>
</feature>
<dbReference type="SUPFAM" id="SSF54862">
    <property type="entry name" value="4Fe-4S ferredoxins"/>
    <property type="match status" value="1"/>
</dbReference>
<keyword evidence="5" id="KW-0249">Electron transport</keyword>
<keyword evidence="6" id="KW-0408">Iron</keyword>
<dbReference type="RefSeq" id="WP_094797287.1">
    <property type="nucleotide sequence ID" value="NZ_NEVK01000007.1"/>
</dbReference>
<proteinExistence type="predicted"/>
<dbReference type="Gene3D" id="3.30.70.20">
    <property type="match status" value="2"/>
</dbReference>
<comment type="caution">
    <text evidence="10">The sequence shown here is derived from an EMBL/GenBank/DDBJ whole genome shotgun (WGS) entry which is preliminary data.</text>
</comment>
<dbReference type="InterPro" id="IPR004494">
    <property type="entry name" value="MauM_NapG"/>
</dbReference>
<evidence type="ECO:0000256" key="4">
    <source>
        <dbReference type="ARBA" id="ARBA00022737"/>
    </source>
</evidence>
<dbReference type="PANTHER" id="PTHR42859:SF10">
    <property type="entry name" value="DIMETHYLSULFOXIDE REDUCTASE CHAIN B"/>
    <property type="match status" value="1"/>
</dbReference>
<feature type="domain" description="4Fe-4S ferredoxin-type" evidence="9">
    <location>
        <begin position="201"/>
        <end position="231"/>
    </location>
</feature>
<evidence type="ECO:0000256" key="2">
    <source>
        <dbReference type="ARBA" id="ARBA00022485"/>
    </source>
</evidence>
<dbReference type="PROSITE" id="PS51379">
    <property type="entry name" value="4FE4S_FER_2"/>
    <property type="match status" value="3"/>
</dbReference>
<feature type="region of interest" description="Disordered" evidence="8">
    <location>
        <begin position="1"/>
        <end position="26"/>
    </location>
</feature>
<dbReference type="PROSITE" id="PS51318">
    <property type="entry name" value="TAT"/>
    <property type="match status" value="1"/>
</dbReference>
<keyword evidence="2" id="KW-0004">4Fe-4S</keyword>
<evidence type="ECO:0000313" key="10">
    <source>
        <dbReference type="EMBL" id="OZI17224.1"/>
    </source>
</evidence>
<evidence type="ECO:0000256" key="3">
    <source>
        <dbReference type="ARBA" id="ARBA00022723"/>
    </source>
</evidence>
<evidence type="ECO:0000313" key="11">
    <source>
        <dbReference type="Proteomes" id="UP000216947"/>
    </source>
</evidence>
<evidence type="ECO:0000256" key="8">
    <source>
        <dbReference type="SAM" id="MobiDB-lite"/>
    </source>
</evidence>
<name>A0A261QWV3_9BORD</name>